<protein>
    <submittedName>
        <fullName evidence="2">Golgi autoantigen, golgin subfamily b, macrogolgin 1</fullName>
    </submittedName>
</protein>
<feature type="compositionally biased region" description="Basic and acidic residues" evidence="1">
    <location>
        <begin position="81"/>
        <end position="91"/>
    </location>
</feature>
<accession>A0ABQ0FLX0</accession>
<reference evidence="2 3" key="1">
    <citation type="submission" date="2024-08" db="EMBL/GenBank/DDBJ databases">
        <title>The draft genome of Apodemus speciosus.</title>
        <authorList>
            <person name="Nabeshima K."/>
            <person name="Suzuki S."/>
            <person name="Onuma M."/>
        </authorList>
    </citation>
    <scope>NUCLEOTIDE SEQUENCE [LARGE SCALE GENOMIC DNA]</scope>
    <source>
        <strain evidence="2">IB14-021</strain>
    </source>
</reference>
<dbReference type="InterPro" id="IPR026202">
    <property type="entry name" value="GOLGB1"/>
</dbReference>
<evidence type="ECO:0000313" key="2">
    <source>
        <dbReference type="EMBL" id="GAB1300252.1"/>
    </source>
</evidence>
<evidence type="ECO:0000256" key="1">
    <source>
        <dbReference type="SAM" id="MobiDB-lite"/>
    </source>
</evidence>
<sequence>MLKEIHQKEMRIQQLNSKFSQLLEEKSILSAQLSDASQSLREHQHHYSNLSNHCAVLEKQVQKLQATGRLNGDAAPGAPQKNDEINRRSEPETTGEEQPRQLCTSKQELNELQKLLEEERDREADR</sequence>
<dbReference type="PANTHER" id="PTHR18887">
    <property type="entry name" value="GOLGI-ASSOCIATED PROTEIN GCP360-RELATED"/>
    <property type="match status" value="1"/>
</dbReference>
<organism evidence="2 3">
    <name type="scientific">Apodemus speciosus</name>
    <name type="common">Large Japanese field mouse</name>
    <dbReference type="NCBI Taxonomy" id="105296"/>
    <lineage>
        <taxon>Eukaryota</taxon>
        <taxon>Metazoa</taxon>
        <taxon>Chordata</taxon>
        <taxon>Craniata</taxon>
        <taxon>Vertebrata</taxon>
        <taxon>Euteleostomi</taxon>
        <taxon>Mammalia</taxon>
        <taxon>Eutheria</taxon>
        <taxon>Euarchontoglires</taxon>
        <taxon>Glires</taxon>
        <taxon>Rodentia</taxon>
        <taxon>Myomorpha</taxon>
        <taxon>Muroidea</taxon>
        <taxon>Muridae</taxon>
        <taxon>Murinae</taxon>
        <taxon>Apodemus</taxon>
    </lineage>
</organism>
<comment type="caution">
    <text evidence="2">The sequence shown here is derived from an EMBL/GenBank/DDBJ whole genome shotgun (WGS) entry which is preliminary data.</text>
</comment>
<dbReference type="EMBL" id="BAAFST010000016">
    <property type="protein sequence ID" value="GAB1300252.1"/>
    <property type="molecule type" value="Genomic_DNA"/>
</dbReference>
<keyword evidence="3" id="KW-1185">Reference proteome</keyword>
<name>A0ABQ0FLX0_APOSI</name>
<feature type="region of interest" description="Disordered" evidence="1">
    <location>
        <begin position="66"/>
        <end position="107"/>
    </location>
</feature>
<dbReference type="Proteomes" id="UP001623349">
    <property type="component" value="Unassembled WGS sequence"/>
</dbReference>
<proteinExistence type="predicted"/>
<evidence type="ECO:0000313" key="3">
    <source>
        <dbReference type="Proteomes" id="UP001623349"/>
    </source>
</evidence>
<gene>
    <name evidence="2" type="ORF">APTSU1_001549000</name>
</gene>
<dbReference type="PANTHER" id="PTHR18887:SF2">
    <property type="entry name" value="GOLGIN SUBFAMILY B MEMBER 1"/>
    <property type="match status" value="1"/>
</dbReference>